<dbReference type="OrthoDB" id="291834at2759"/>
<dbReference type="EMBL" id="CAJJDP010000001">
    <property type="protein sequence ID" value="CAD8131897.1"/>
    <property type="molecule type" value="Genomic_DNA"/>
</dbReference>
<evidence type="ECO:0000313" key="1">
    <source>
        <dbReference type="EMBL" id="CAD8131897.1"/>
    </source>
</evidence>
<protein>
    <submittedName>
        <fullName evidence="1">Uncharacterized protein</fullName>
    </submittedName>
</protein>
<reference evidence="1" key="1">
    <citation type="submission" date="2021-01" db="EMBL/GenBank/DDBJ databases">
        <authorList>
            <consortium name="Genoscope - CEA"/>
            <person name="William W."/>
        </authorList>
    </citation>
    <scope>NUCLEOTIDE SEQUENCE</scope>
</reference>
<keyword evidence="2" id="KW-1185">Reference proteome</keyword>
<dbReference type="OMA" id="CVTQIFT"/>
<dbReference type="Proteomes" id="UP000683925">
    <property type="component" value="Unassembled WGS sequence"/>
</dbReference>
<proteinExistence type="predicted"/>
<organism evidence="1 2">
    <name type="scientific">Paramecium octaurelia</name>
    <dbReference type="NCBI Taxonomy" id="43137"/>
    <lineage>
        <taxon>Eukaryota</taxon>
        <taxon>Sar</taxon>
        <taxon>Alveolata</taxon>
        <taxon>Ciliophora</taxon>
        <taxon>Intramacronucleata</taxon>
        <taxon>Oligohymenophorea</taxon>
        <taxon>Peniculida</taxon>
        <taxon>Parameciidae</taxon>
        <taxon>Paramecium</taxon>
    </lineage>
</organism>
<gene>
    <name evidence="1" type="ORF">POCTA_138.1.T0030160</name>
</gene>
<comment type="caution">
    <text evidence="1">The sequence shown here is derived from an EMBL/GenBank/DDBJ whole genome shotgun (WGS) entry which is preliminary data.</text>
</comment>
<evidence type="ECO:0000313" key="2">
    <source>
        <dbReference type="Proteomes" id="UP000683925"/>
    </source>
</evidence>
<sequence length="182" mass="21732">MQDQSDQKRSTRKSIILMFSQRHKPRNASLAIQQDKYIKKQVQLSKKESKPRYLTPKKQNQSFQARLLDLPIISSSPKNQLCVTQIFTQTNEKERNPYFYNWDQKFDSLLCGTLRTFNLTKEQKLFNKSFSFEEQQEIIKSFKQKAPPLVGKKPKIRQLKKKEFDKEFVIDDISQYFNKIQD</sequence>
<dbReference type="AlphaFoldDB" id="A0A8S1RX22"/>
<accession>A0A8S1RX22</accession>
<name>A0A8S1RX22_PAROT</name>